<proteinExistence type="inferred from homology"/>
<keyword evidence="4 6" id="KW-1133">Transmembrane helix</keyword>
<evidence type="ECO:0000256" key="6">
    <source>
        <dbReference type="SAM" id="Phobius"/>
    </source>
</evidence>
<feature type="transmembrane region" description="Helical" evidence="6">
    <location>
        <begin position="189"/>
        <end position="212"/>
    </location>
</feature>
<reference evidence="8" key="1">
    <citation type="submission" date="2016-10" db="EMBL/GenBank/DDBJ databases">
        <authorList>
            <person name="Varghese N."/>
            <person name="Submissions S."/>
        </authorList>
    </citation>
    <scope>NUCLEOTIDE SEQUENCE [LARGE SCALE GENOMIC DNA]</scope>
    <source>
        <strain evidence="8">CGMCC 1.7062</strain>
    </source>
</reference>
<dbReference type="RefSeq" id="WP_103880618.1">
    <property type="nucleotide sequence ID" value="NZ_FNVG01000010.1"/>
</dbReference>
<evidence type="ECO:0000256" key="4">
    <source>
        <dbReference type="ARBA" id="ARBA00022989"/>
    </source>
</evidence>
<keyword evidence="8" id="KW-1185">Reference proteome</keyword>
<dbReference type="PANTHER" id="PTHR30028">
    <property type="entry name" value="UPF0014 INNER MEMBRANE PROTEIN YBBM-RELATED"/>
    <property type="match status" value="1"/>
</dbReference>
<name>A0A1H5Z1I8_9VIBR</name>
<dbReference type="Proteomes" id="UP000236721">
    <property type="component" value="Unassembled WGS sequence"/>
</dbReference>
<feature type="transmembrane region" description="Helical" evidence="6">
    <location>
        <begin position="61"/>
        <end position="83"/>
    </location>
</feature>
<feature type="transmembrane region" description="Helical" evidence="6">
    <location>
        <begin position="7"/>
        <end position="25"/>
    </location>
</feature>
<feature type="transmembrane region" description="Helical" evidence="6">
    <location>
        <begin position="95"/>
        <end position="117"/>
    </location>
</feature>
<dbReference type="PANTHER" id="PTHR30028:SF0">
    <property type="entry name" value="PROTEIN ALUMINUM SENSITIVE 3"/>
    <property type="match status" value="1"/>
</dbReference>
<dbReference type="GO" id="GO:0005886">
    <property type="term" value="C:plasma membrane"/>
    <property type="evidence" value="ECO:0007669"/>
    <property type="project" value="TreeGrafter"/>
</dbReference>
<feature type="transmembrane region" description="Helical" evidence="6">
    <location>
        <begin position="224"/>
        <end position="246"/>
    </location>
</feature>
<dbReference type="EMBL" id="FNVG01000010">
    <property type="protein sequence ID" value="SEG30104.1"/>
    <property type="molecule type" value="Genomic_DNA"/>
</dbReference>
<evidence type="ECO:0000313" key="8">
    <source>
        <dbReference type="Proteomes" id="UP000236721"/>
    </source>
</evidence>
<protein>
    <submittedName>
        <fullName evidence="7">Putative ABC transport system permease protein</fullName>
    </submittedName>
</protein>
<dbReference type="Pfam" id="PF03649">
    <property type="entry name" value="UPF0014"/>
    <property type="match status" value="1"/>
</dbReference>
<sequence length="264" mass="28781">MQQAVDISWWQILLFASTLCIPFAINARYKLALGRDAVVGLIRMTLQLALVGLYLEYLFYLNSLVVNLLWLMVMILVGANAIVGKAKLPKRPLMGYVGLGLAIGLFPVIALLCLAIIQPNPFYSAQYVIPLSGMLLGNSLSGNIVALQNFFGSLESRWSEYEASISLGAPIPFATLPFVRVALQKSLAPILATMATTGLVSLPGMMTGQILGGTNPIIAIKYQLIIMIAIFVMMTISITLTLNLVVHRCFNHAGRPEIHFIDSQ</sequence>
<evidence type="ECO:0000256" key="1">
    <source>
        <dbReference type="ARBA" id="ARBA00004141"/>
    </source>
</evidence>
<accession>A0A1H5Z1I8</accession>
<evidence type="ECO:0000313" key="7">
    <source>
        <dbReference type="EMBL" id="SEG30104.1"/>
    </source>
</evidence>
<dbReference type="OrthoDB" id="9791807at2"/>
<evidence type="ECO:0000256" key="5">
    <source>
        <dbReference type="ARBA" id="ARBA00023136"/>
    </source>
</evidence>
<evidence type="ECO:0000256" key="2">
    <source>
        <dbReference type="ARBA" id="ARBA00005268"/>
    </source>
</evidence>
<dbReference type="AlphaFoldDB" id="A0A1H5Z1I8"/>
<dbReference type="InterPro" id="IPR005226">
    <property type="entry name" value="UPF0014_fam"/>
</dbReference>
<keyword evidence="3 6" id="KW-0812">Transmembrane</keyword>
<evidence type="ECO:0000256" key="3">
    <source>
        <dbReference type="ARBA" id="ARBA00022692"/>
    </source>
</evidence>
<feature type="transmembrane region" description="Helical" evidence="6">
    <location>
        <begin position="37"/>
        <end position="55"/>
    </location>
</feature>
<keyword evidence="5 6" id="KW-0472">Membrane</keyword>
<comment type="similarity">
    <text evidence="2">Belongs to the UPF0014 family.</text>
</comment>
<organism evidence="7 8">
    <name type="scientific">Vibrio hangzhouensis</name>
    <dbReference type="NCBI Taxonomy" id="462991"/>
    <lineage>
        <taxon>Bacteria</taxon>
        <taxon>Pseudomonadati</taxon>
        <taxon>Pseudomonadota</taxon>
        <taxon>Gammaproteobacteria</taxon>
        <taxon>Vibrionales</taxon>
        <taxon>Vibrionaceae</taxon>
        <taxon>Vibrio</taxon>
    </lineage>
</organism>
<feature type="transmembrane region" description="Helical" evidence="6">
    <location>
        <begin position="129"/>
        <end position="151"/>
    </location>
</feature>
<comment type="subcellular location">
    <subcellularLocation>
        <location evidence="1">Membrane</location>
        <topology evidence="1">Multi-pass membrane protein</topology>
    </subcellularLocation>
</comment>
<gene>
    <name evidence="7" type="ORF">SAMN04488244_110133</name>
</gene>